<evidence type="ECO:0000313" key="3">
    <source>
        <dbReference type="Proteomes" id="UP001470230"/>
    </source>
</evidence>
<dbReference type="EMBL" id="JAPFFF010000003">
    <property type="protein sequence ID" value="KAK8894125.1"/>
    <property type="molecule type" value="Genomic_DNA"/>
</dbReference>
<organism evidence="2 3">
    <name type="scientific">Tritrichomonas musculus</name>
    <dbReference type="NCBI Taxonomy" id="1915356"/>
    <lineage>
        <taxon>Eukaryota</taxon>
        <taxon>Metamonada</taxon>
        <taxon>Parabasalia</taxon>
        <taxon>Tritrichomonadida</taxon>
        <taxon>Tritrichomonadidae</taxon>
        <taxon>Tritrichomonas</taxon>
    </lineage>
</organism>
<dbReference type="InterPro" id="IPR015877">
    <property type="entry name" value="MAT1_centre"/>
</dbReference>
<keyword evidence="2" id="KW-0418">Kinase</keyword>
<keyword evidence="3" id="KW-1185">Reference proteome</keyword>
<evidence type="ECO:0000313" key="2">
    <source>
        <dbReference type="EMBL" id="KAK8894125.1"/>
    </source>
</evidence>
<feature type="domain" description="MAT1 centre" evidence="1">
    <location>
        <begin position="21"/>
        <end position="105"/>
    </location>
</feature>
<sequence>MNTSTSIGSLKRKTHVLNKIEHEINKKVFMIYNLRREDFETEEEFDDFLEERETIIYNLLHEPKKADESNEKMEQFKKSHFQIIEKRNAQNLDKIKGVQQIQTLPLLGQMKYQTKVRQVDSSRLAMMSIRYSNDNFMSEIKKRQDEWKEKEDVPIGIVGGLPEQMYITKAKEELRDTFFINT</sequence>
<accession>A0ABR2KVX2</accession>
<proteinExistence type="predicted"/>
<reference evidence="2 3" key="1">
    <citation type="submission" date="2024-04" db="EMBL/GenBank/DDBJ databases">
        <title>Tritrichomonas musculus Genome.</title>
        <authorList>
            <person name="Alves-Ferreira E."/>
            <person name="Grigg M."/>
            <person name="Lorenzi H."/>
            <person name="Galac M."/>
        </authorList>
    </citation>
    <scope>NUCLEOTIDE SEQUENCE [LARGE SCALE GENOMIC DNA]</scope>
    <source>
        <strain evidence="2 3">EAF2021</strain>
    </source>
</reference>
<dbReference type="GO" id="GO:0016301">
    <property type="term" value="F:kinase activity"/>
    <property type="evidence" value="ECO:0007669"/>
    <property type="project" value="UniProtKB-KW"/>
</dbReference>
<gene>
    <name evidence="2" type="ORF">M9Y10_022557</name>
</gene>
<name>A0ABR2KVX2_9EUKA</name>
<keyword evidence="2" id="KW-0808">Transferase</keyword>
<protein>
    <submittedName>
        <fullName evidence="2">CDK-activating kinase assembly factor MAT1</fullName>
    </submittedName>
</protein>
<comment type="caution">
    <text evidence="2">The sequence shown here is derived from an EMBL/GenBank/DDBJ whole genome shotgun (WGS) entry which is preliminary data.</text>
</comment>
<dbReference type="Proteomes" id="UP001470230">
    <property type="component" value="Unassembled WGS sequence"/>
</dbReference>
<dbReference type="Pfam" id="PF06391">
    <property type="entry name" value="MAT1"/>
    <property type="match status" value="1"/>
</dbReference>
<evidence type="ECO:0000259" key="1">
    <source>
        <dbReference type="Pfam" id="PF06391"/>
    </source>
</evidence>